<feature type="coiled-coil region" evidence="9">
    <location>
        <begin position="64"/>
        <end position="91"/>
    </location>
</feature>
<feature type="transmembrane region" description="Helical" evidence="10">
    <location>
        <begin position="183"/>
        <end position="199"/>
    </location>
</feature>
<evidence type="ECO:0000313" key="11">
    <source>
        <dbReference type="EMBL" id="ORY81436.1"/>
    </source>
</evidence>
<evidence type="ECO:0000256" key="2">
    <source>
        <dbReference type="ARBA" id="ARBA00008473"/>
    </source>
</evidence>
<proteinExistence type="inferred from homology"/>
<evidence type="ECO:0000256" key="4">
    <source>
        <dbReference type="ARBA" id="ARBA00022692"/>
    </source>
</evidence>
<dbReference type="GO" id="GO:0006906">
    <property type="term" value="P:vesicle fusion"/>
    <property type="evidence" value="ECO:0007669"/>
    <property type="project" value="TreeGrafter"/>
</dbReference>
<dbReference type="OrthoDB" id="422156at2759"/>
<keyword evidence="5" id="KW-0653">Protein transport</keyword>
<evidence type="ECO:0000256" key="9">
    <source>
        <dbReference type="SAM" id="Coils"/>
    </source>
</evidence>
<dbReference type="PANTHER" id="PTHR21094">
    <property type="entry name" value="GOS-28 SNARE- RELATED"/>
    <property type="match status" value="1"/>
</dbReference>
<comment type="similarity">
    <text evidence="2">Belongs to the GOSR1 family.</text>
</comment>
<dbReference type="GO" id="GO:0031201">
    <property type="term" value="C:SNARE complex"/>
    <property type="evidence" value="ECO:0007669"/>
    <property type="project" value="TreeGrafter"/>
</dbReference>
<keyword evidence="7" id="KW-0333">Golgi apparatus</keyword>
<keyword evidence="12" id="KW-1185">Reference proteome</keyword>
<dbReference type="InterPro" id="IPR023601">
    <property type="entry name" value="Golgi_SNAP_su1"/>
</dbReference>
<evidence type="ECO:0000256" key="7">
    <source>
        <dbReference type="ARBA" id="ARBA00023034"/>
    </source>
</evidence>
<dbReference type="RefSeq" id="XP_040724812.1">
    <property type="nucleotide sequence ID" value="XM_040871285.1"/>
</dbReference>
<gene>
    <name evidence="11" type="ORF">BCR37DRAFT_393299</name>
</gene>
<dbReference type="GO" id="GO:0005801">
    <property type="term" value="C:cis-Golgi network"/>
    <property type="evidence" value="ECO:0007669"/>
    <property type="project" value="InterPro"/>
</dbReference>
<organism evidence="11 12">
    <name type="scientific">Protomyces lactucae-debilis</name>
    <dbReference type="NCBI Taxonomy" id="2754530"/>
    <lineage>
        <taxon>Eukaryota</taxon>
        <taxon>Fungi</taxon>
        <taxon>Dikarya</taxon>
        <taxon>Ascomycota</taxon>
        <taxon>Taphrinomycotina</taxon>
        <taxon>Taphrinomycetes</taxon>
        <taxon>Taphrinales</taxon>
        <taxon>Protomycetaceae</taxon>
        <taxon>Protomyces</taxon>
    </lineage>
</organism>
<protein>
    <recommendedName>
        <fullName evidence="13">Golgi SNAP receptor complex member 1</fullName>
    </recommendedName>
</protein>
<dbReference type="STRING" id="56484.A0A1Y2FDP4"/>
<evidence type="ECO:0000256" key="6">
    <source>
        <dbReference type="ARBA" id="ARBA00022989"/>
    </source>
</evidence>
<sequence length="200" mass="22628">MSKSWGTLRAELRLLEHETETLLTSDAPTRAQVDAQFTQRRGVLQQLTACLEQQSKPGNKAMHLERHAEILQEHEVEARRVLQQKQEAADRRNLLGNVNEDIRKFKGNAAGEEGAMLQERDRIEHSHSMADSVLAQAFATRDEFNMQRVSLQNIGQRIQASSQKIPGMNVLLNKINTRQKRNAVILAAVMSVCMLVVFFA</sequence>
<dbReference type="PANTHER" id="PTHR21094:SF2">
    <property type="entry name" value="GOLGI SNAP RECEPTOR COMPLEX MEMBER 1"/>
    <property type="match status" value="1"/>
</dbReference>
<dbReference type="Proteomes" id="UP000193685">
    <property type="component" value="Unassembled WGS sequence"/>
</dbReference>
<dbReference type="GeneID" id="63787884"/>
<dbReference type="GO" id="GO:0006888">
    <property type="term" value="P:endoplasmic reticulum to Golgi vesicle-mediated transport"/>
    <property type="evidence" value="ECO:0007669"/>
    <property type="project" value="InterPro"/>
</dbReference>
<keyword evidence="9" id="KW-0175">Coiled coil</keyword>
<reference evidence="11 12" key="1">
    <citation type="submission" date="2016-07" db="EMBL/GenBank/DDBJ databases">
        <title>Pervasive Adenine N6-methylation of Active Genes in Fungi.</title>
        <authorList>
            <consortium name="DOE Joint Genome Institute"/>
            <person name="Mondo S.J."/>
            <person name="Dannebaum R.O."/>
            <person name="Kuo R.C."/>
            <person name="Labutti K."/>
            <person name="Haridas S."/>
            <person name="Kuo A."/>
            <person name="Salamov A."/>
            <person name="Ahrendt S.R."/>
            <person name="Lipzen A."/>
            <person name="Sullivan W."/>
            <person name="Andreopoulos W.B."/>
            <person name="Clum A."/>
            <person name="Lindquist E."/>
            <person name="Daum C."/>
            <person name="Ramamoorthy G.K."/>
            <person name="Gryganskyi A."/>
            <person name="Culley D."/>
            <person name="Magnuson J.K."/>
            <person name="James T.Y."/>
            <person name="O'Malley M.A."/>
            <person name="Stajich J.E."/>
            <person name="Spatafora J.W."/>
            <person name="Visel A."/>
            <person name="Grigoriev I.V."/>
        </authorList>
    </citation>
    <scope>NUCLEOTIDE SEQUENCE [LARGE SCALE GENOMIC DNA]</scope>
    <source>
        <strain evidence="11 12">12-1054</strain>
    </source>
</reference>
<keyword evidence="8 10" id="KW-0472">Membrane</keyword>
<evidence type="ECO:0000256" key="8">
    <source>
        <dbReference type="ARBA" id="ARBA00023136"/>
    </source>
</evidence>
<evidence type="ECO:0000256" key="5">
    <source>
        <dbReference type="ARBA" id="ARBA00022927"/>
    </source>
</evidence>
<dbReference type="Pfam" id="PF12352">
    <property type="entry name" value="V-SNARE_C"/>
    <property type="match status" value="1"/>
</dbReference>
<evidence type="ECO:0000256" key="3">
    <source>
        <dbReference type="ARBA" id="ARBA00022448"/>
    </source>
</evidence>
<dbReference type="GO" id="GO:0005484">
    <property type="term" value="F:SNAP receptor activity"/>
    <property type="evidence" value="ECO:0007669"/>
    <property type="project" value="TreeGrafter"/>
</dbReference>
<comment type="subcellular location">
    <subcellularLocation>
        <location evidence="1">Golgi apparatus membrane</location>
        <topology evidence="1">Single-pass type IV membrane protein</topology>
    </subcellularLocation>
</comment>
<keyword evidence="6 10" id="KW-1133">Transmembrane helix</keyword>
<keyword evidence="4 10" id="KW-0812">Transmembrane</keyword>
<dbReference type="OMA" id="YLEARIM"/>
<dbReference type="GO" id="GO:0005797">
    <property type="term" value="C:Golgi medial cisterna"/>
    <property type="evidence" value="ECO:0007669"/>
    <property type="project" value="TreeGrafter"/>
</dbReference>
<dbReference type="AlphaFoldDB" id="A0A1Y2FDP4"/>
<name>A0A1Y2FDP4_PROLT</name>
<evidence type="ECO:0008006" key="13">
    <source>
        <dbReference type="Google" id="ProtNLM"/>
    </source>
</evidence>
<comment type="caution">
    <text evidence="11">The sequence shown here is derived from an EMBL/GenBank/DDBJ whole genome shotgun (WGS) entry which is preliminary data.</text>
</comment>
<evidence type="ECO:0000256" key="10">
    <source>
        <dbReference type="SAM" id="Phobius"/>
    </source>
</evidence>
<dbReference type="EMBL" id="MCFI01000011">
    <property type="protein sequence ID" value="ORY81436.1"/>
    <property type="molecule type" value="Genomic_DNA"/>
</dbReference>
<evidence type="ECO:0000256" key="1">
    <source>
        <dbReference type="ARBA" id="ARBA00004409"/>
    </source>
</evidence>
<dbReference type="GO" id="GO:0000139">
    <property type="term" value="C:Golgi membrane"/>
    <property type="evidence" value="ECO:0007669"/>
    <property type="project" value="UniProtKB-SubCell"/>
</dbReference>
<dbReference type="GO" id="GO:0015031">
    <property type="term" value="P:protein transport"/>
    <property type="evidence" value="ECO:0007669"/>
    <property type="project" value="UniProtKB-KW"/>
</dbReference>
<evidence type="ECO:0000313" key="12">
    <source>
        <dbReference type="Proteomes" id="UP000193685"/>
    </source>
</evidence>
<dbReference type="GO" id="GO:0048219">
    <property type="term" value="P:inter-Golgi cisterna vesicle-mediated transport"/>
    <property type="evidence" value="ECO:0007669"/>
    <property type="project" value="TreeGrafter"/>
</dbReference>
<accession>A0A1Y2FDP4</accession>
<keyword evidence="3" id="KW-0813">Transport</keyword>